<keyword evidence="1" id="KW-1133">Transmembrane helix</keyword>
<feature type="transmembrane region" description="Helical" evidence="1">
    <location>
        <begin position="213"/>
        <end position="230"/>
    </location>
</feature>
<sequence>MYDVPSYAIAVVLFVLMLVSIYLGGTVGRKHQNKESDSAKSQANAVQGSLLGLLALLLGFTFSLSLGRYDLRSAEVVSEANAIGTAWLRTDLVSEARRGEAKQLLREYGSLRLRSSMVSAADEDERVRLIGEAETVFNDMWLLIAEEAREARNPVAMGVVASLNDMIDALAKRDAAINRHVPELVLYLLFGTFVLLGGVVGYASWISAVRPGVPVYAMMVLIVILVFLIIDLDRPRRGLIAVDQTKLATTVAAMGIPN</sequence>
<protein>
    <recommendedName>
        <fullName evidence="4">DUF4239 domain-containing protein</fullName>
    </recommendedName>
</protein>
<proteinExistence type="predicted"/>
<accession>A0AAJ1U683</accession>
<keyword evidence="3" id="KW-1185">Reference proteome</keyword>
<feature type="transmembrane region" description="Helical" evidence="1">
    <location>
        <begin position="184"/>
        <end position="207"/>
    </location>
</feature>
<feature type="transmembrane region" description="Helical" evidence="1">
    <location>
        <begin position="7"/>
        <end position="25"/>
    </location>
</feature>
<comment type="caution">
    <text evidence="2">The sequence shown here is derived from an EMBL/GenBank/DDBJ whole genome shotgun (WGS) entry which is preliminary data.</text>
</comment>
<gene>
    <name evidence="2" type="ORF">NOI20_09595</name>
</gene>
<dbReference type="EMBL" id="JANFFA010000002">
    <property type="protein sequence ID" value="MDQ2094360.1"/>
    <property type="molecule type" value="Genomic_DNA"/>
</dbReference>
<keyword evidence="1" id="KW-0812">Transmembrane</keyword>
<reference evidence="2" key="1">
    <citation type="submission" date="2022-07" db="EMBL/GenBank/DDBJ databases">
        <authorList>
            <person name="Otstavnykh N."/>
            <person name="Isaeva M."/>
            <person name="Bystritskaya E."/>
        </authorList>
    </citation>
    <scope>NUCLEOTIDE SEQUENCE</scope>
    <source>
        <strain evidence="2">10Alg 79</strain>
    </source>
</reference>
<dbReference type="InterPro" id="IPR025333">
    <property type="entry name" value="DUF4239"/>
</dbReference>
<keyword evidence="1" id="KW-0472">Membrane</keyword>
<evidence type="ECO:0008006" key="4">
    <source>
        <dbReference type="Google" id="ProtNLM"/>
    </source>
</evidence>
<evidence type="ECO:0000313" key="2">
    <source>
        <dbReference type="EMBL" id="MDQ2094360.1"/>
    </source>
</evidence>
<reference evidence="2" key="2">
    <citation type="submission" date="2023-04" db="EMBL/GenBank/DDBJ databases">
        <title>'Rhodoalgimonas zhirmunskyi' gen. nov., isolated from a red alga.</title>
        <authorList>
            <person name="Nedashkovskaya O.I."/>
            <person name="Otstavnykh N.Y."/>
            <person name="Bystritskaya E.P."/>
            <person name="Balabanova L.A."/>
            <person name="Isaeva M.P."/>
        </authorList>
    </citation>
    <scope>NUCLEOTIDE SEQUENCE</scope>
    <source>
        <strain evidence="2">10Alg 79</strain>
    </source>
</reference>
<dbReference type="RefSeq" id="WP_317625960.1">
    <property type="nucleotide sequence ID" value="NZ_JANFFA010000002.1"/>
</dbReference>
<name>A0AAJ1U683_9RHOB</name>
<feature type="transmembrane region" description="Helical" evidence="1">
    <location>
        <begin position="45"/>
        <end position="66"/>
    </location>
</feature>
<dbReference type="Proteomes" id="UP001227162">
    <property type="component" value="Unassembled WGS sequence"/>
</dbReference>
<evidence type="ECO:0000313" key="3">
    <source>
        <dbReference type="Proteomes" id="UP001227162"/>
    </source>
</evidence>
<organism evidence="2 3">
    <name type="scientific">Rhodalgimonas zhirmunskyi</name>
    <dbReference type="NCBI Taxonomy" id="2964767"/>
    <lineage>
        <taxon>Bacteria</taxon>
        <taxon>Pseudomonadati</taxon>
        <taxon>Pseudomonadota</taxon>
        <taxon>Alphaproteobacteria</taxon>
        <taxon>Rhodobacterales</taxon>
        <taxon>Roseobacteraceae</taxon>
        <taxon>Rhodalgimonas</taxon>
    </lineage>
</organism>
<dbReference type="Pfam" id="PF14023">
    <property type="entry name" value="Bestrophin-like"/>
    <property type="match status" value="1"/>
</dbReference>
<evidence type="ECO:0000256" key="1">
    <source>
        <dbReference type="SAM" id="Phobius"/>
    </source>
</evidence>
<dbReference type="AlphaFoldDB" id="A0AAJ1U683"/>